<evidence type="ECO:0000256" key="1">
    <source>
        <dbReference type="SAM" id="SignalP"/>
    </source>
</evidence>
<protein>
    <submittedName>
        <fullName evidence="2">Uncharacterized protein</fullName>
    </submittedName>
</protein>
<name>E5A4G6_LEPMJ</name>
<dbReference type="RefSeq" id="XP_003841990.1">
    <property type="nucleotide sequence ID" value="XM_003841942.1"/>
</dbReference>
<dbReference type="VEuPathDB" id="FungiDB:LEMA_P077500.1"/>
<organism evidence="3">
    <name type="scientific">Leptosphaeria maculans (strain JN3 / isolate v23.1.3 / race Av1-4-5-6-7-8)</name>
    <name type="common">Blackleg fungus</name>
    <name type="synonym">Phoma lingam</name>
    <dbReference type="NCBI Taxonomy" id="985895"/>
    <lineage>
        <taxon>Eukaryota</taxon>
        <taxon>Fungi</taxon>
        <taxon>Dikarya</taxon>
        <taxon>Ascomycota</taxon>
        <taxon>Pezizomycotina</taxon>
        <taxon>Dothideomycetes</taxon>
        <taxon>Pleosporomycetidae</taxon>
        <taxon>Pleosporales</taxon>
        <taxon>Pleosporineae</taxon>
        <taxon>Leptosphaeriaceae</taxon>
        <taxon>Plenodomus</taxon>
        <taxon>Plenodomus lingam/Leptosphaeria maculans species complex</taxon>
    </lineage>
</organism>
<keyword evidence="3" id="KW-1185">Reference proteome</keyword>
<feature type="chain" id="PRO_5003194807" evidence="1">
    <location>
        <begin position="19"/>
        <end position="407"/>
    </location>
</feature>
<accession>E5A4G6</accession>
<dbReference type="GeneID" id="13286922"/>
<gene>
    <name evidence="2" type="ORF">LEMA_P077500.1</name>
</gene>
<reference evidence="3" key="1">
    <citation type="journal article" date="2011" name="Nat. Commun.">
        <title>Effector diversification within compartments of the Leptosphaeria maculans genome affected by Repeat-Induced Point mutations.</title>
        <authorList>
            <person name="Rouxel T."/>
            <person name="Grandaubert J."/>
            <person name="Hane J.K."/>
            <person name="Hoede C."/>
            <person name="van de Wouw A.P."/>
            <person name="Couloux A."/>
            <person name="Dominguez V."/>
            <person name="Anthouard V."/>
            <person name="Bally P."/>
            <person name="Bourras S."/>
            <person name="Cozijnsen A.J."/>
            <person name="Ciuffetti L.M."/>
            <person name="Degrave A."/>
            <person name="Dilmaghani A."/>
            <person name="Duret L."/>
            <person name="Fudal I."/>
            <person name="Goodwin S.B."/>
            <person name="Gout L."/>
            <person name="Glaser N."/>
            <person name="Linglin J."/>
            <person name="Kema G.H.J."/>
            <person name="Lapalu N."/>
            <person name="Lawrence C.B."/>
            <person name="May K."/>
            <person name="Meyer M."/>
            <person name="Ollivier B."/>
            <person name="Poulain J."/>
            <person name="Schoch C.L."/>
            <person name="Simon A."/>
            <person name="Spatafora J.W."/>
            <person name="Stachowiak A."/>
            <person name="Turgeon B.G."/>
            <person name="Tyler B.M."/>
            <person name="Vincent D."/>
            <person name="Weissenbach J."/>
            <person name="Amselem J."/>
            <person name="Quesneville H."/>
            <person name="Oliver R.P."/>
            <person name="Wincker P."/>
            <person name="Balesdent M.-H."/>
            <person name="Howlett B.J."/>
        </authorList>
    </citation>
    <scope>NUCLEOTIDE SEQUENCE [LARGE SCALE GENOMIC DNA]</scope>
    <source>
        <strain evidence="3">JN3 / isolate v23.1.3 / race Av1-4-5-6-7-8</strain>
    </source>
</reference>
<dbReference type="Proteomes" id="UP000002668">
    <property type="component" value="Genome"/>
</dbReference>
<dbReference type="HOGENOM" id="CLU_676275_0_0_1"/>
<sequence>MPAMLILCWALLFTLTWSAGEYSPSSNHSDEHDLFKEAFDHTSADQDHIYARDYVRFDRTNIASQAMWDMAVANAERLSCMMRRTDIDAGKILRDSRSTPSAESSFSGPFQARRIVTLLKSWGWHKTPTPEYMTRFFTHWGWDEAERDWKGLFQLRDNTPIRLKHADPNDRGPLDTQHYIGPDNNFYWSTGAQVSFVFNRPAGMIFIAGFQNVRTEFVAVHHYQPKIADLPKLRFLSDLLWVHWHSYSSSYISELKYFAIARITSLQSQQMIAYALAKRGIITPLPGWPGVTFTADEEAGKALIGSLGMSCAQLLFAHKWILGLKHISKVTVFRDTENEWYPQAVFYIEPVPDNLLIPQEDGNWQPYPTGVSAAIVDLDTRAVAEPGPYQRDADGNFFRLHDLTLGS</sequence>
<evidence type="ECO:0000313" key="2">
    <source>
        <dbReference type="EMBL" id="CBX98511.1"/>
    </source>
</evidence>
<dbReference type="OMA" id="NQPEDWI"/>
<feature type="signal peptide" evidence="1">
    <location>
        <begin position="1"/>
        <end position="18"/>
    </location>
</feature>
<proteinExistence type="predicted"/>
<dbReference type="AlphaFoldDB" id="E5A4G6"/>
<dbReference type="EMBL" id="FP929134">
    <property type="protein sequence ID" value="CBX98511.1"/>
    <property type="molecule type" value="Genomic_DNA"/>
</dbReference>
<evidence type="ECO:0000313" key="3">
    <source>
        <dbReference type="Proteomes" id="UP000002668"/>
    </source>
</evidence>
<dbReference type="InParanoid" id="E5A4G6"/>
<dbReference type="OrthoDB" id="3791352at2759"/>
<keyword evidence="1" id="KW-0732">Signal</keyword>